<dbReference type="KEGG" id="mdr:MDOR_10090"/>
<dbReference type="EMBL" id="AP022605">
    <property type="protein sequence ID" value="BBZ06840.1"/>
    <property type="molecule type" value="Genomic_DNA"/>
</dbReference>
<name>A0A1X1TBJ9_9MYCO</name>
<reference evidence="1 4" key="2">
    <citation type="journal article" date="2019" name="Emerg. Microbes Infect.">
        <title>Comprehensive subspecies identification of 175 nontuberculous mycobacteria species based on 7547 genomic profiles.</title>
        <authorList>
            <person name="Matsumoto Y."/>
            <person name="Kinjo T."/>
            <person name="Motooka D."/>
            <person name="Nabeya D."/>
            <person name="Jung N."/>
            <person name="Uechi K."/>
            <person name="Horii T."/>
            <person name="Iida T."/>
            <person name="Fujita J."/>
            <person name="Nakamura S."/>
        </authorList>
    </citation>
    <scope>NUCLEOTIDE SEQUENCE [LARGE SCALE GENOMIC DNA]</scope>
    <source>
        <strain evidence="1 4">JCM 12405</strain>
    </source>
</reference>
<evidence type="ECO:0000313" key="4">
    <source>
        <dbReference type="Proteomes" id="UP000467201"/>
    </source>
</evidence>
<keyword evidence="3" id="KW-1185">Reference proteome</keyword>
<organism evidence="2 3">
    <name type="scientific">Mycolicibacterium doricum</name>
    <dbReference type="NCBI Taxonomy" id="126673"/>
    <lineage>
        <taxon>Bacteria</taxon>
        <taxon>Bacillati</taxon>
        <taxon>Actinomycetota</taxon>
        <taxon>Actinomycetes</taxon>
        <taxon>Mycobacteriales</taxon>
        <taxon>Mycobacteriaceae</taxon>
        <taxon>Mycolicibacterium</taxon>
    </lineage>
</organism>
<evidence type="ECO:0000313" key="1">
    <source>
        <dbReference type="EMBL" id="BBZ06840.1"/>
    </source>
</evidence>
<protein>
    <submittedName>
        <fullName evidence="2">Uncharacterized protein</fullName>
    </submittedName>
</protein>
<dbReference type="SUPFAM" id="SSF52540">
    <property type="entry name" value="P-loop containing nucleoside triphosphate hydrolases"/>
    <property type="match status" value="1"/>
</dbReference>
<dbReference type="OrthoDB" id="4524286at2"/>
<dbReference type="Proteomes" id="UP000467201">
    <property type="component" value="Chromosome"/>
</dbReference>
<dbReference type="STRING" id="126673.AWC01_08585"/>
<dbReference type="AlphaFoldDB" id="A0A1X1TBJ9"/>
<evidence type="ECO:0000313" key="3">
    <source>
        <dbReference type="Proteomes" id="UP000193564"/>
    </source>
</evidence>
<dbReference type="InterPro" id="IPR027417">
    <property type="entry name" value="P-loop_NTPase"/>
</dbReference>
<evidence type="ECO:0000313" key="2">
    <source>
        <dbReference type="EMBL" id="ORV41954.1"/>
    </source>
</evidence>
<dbReference type="EMBL" id="LQOS01000024">
    <property type="protein sequence ID" value="ORV41954.1"/>
    <property type="molecule type" value="Genomic_DNA"/>
</dbReference>
<dbReference type="Pfam" id="PF13604">
    <property type="entry name" value="AAA_30"/>
    <property type="match status" value="1"/>
</dbReference>
<gene>
    <name evidence="2" type="ORF">AWC01_08585</name>
    <name evidence="1" type="ORF">MDOR_10090</name>
</gene>
<reference evidence="1" key="3">
    <citation type="submission" date="2020-02" db="EMBL/GenBank/DDBJ databases">
        <authorList>
            <person name="Matsumoto Y."/>
            <person name="Motooka D."/>
            <person name="Nakamura S."/>
        </authorList>
    </citation>
    <scope>NUCLEOTIDE SEQUENCE</scope>
    <source>
        <strain evidence="1">JCM 12405</strain>
    </source>
</reference>
<dbReference type="CDD" id="cd18809">
    <property type="entry name" value="SF1_C_RecD"/>
    <property type="match status" value="1"/>
</dbReference>
<accession>A0A1X1TBJ9</accession>
<dbReference type="Gene3D" id="3.40.50.300">
    <property type="entry name" value="P-loop containing nucleotide triphosphate hydrolases"/>
    <property type="match status" value="1"/>
</dbReference>
<sequence length="358" mass="39133">MGDEHQLAPVKARGGMFAQLCDDLPWTQKLSEVWRMRDPEERTASLALRDGNPAEVARAVSWYRTHDRLHCGDAVTMAQDALAAYQTDLSKGHDALLICDTTEMARALNWRLHGQRIGRDEPTLTVANGEQVGVGDLIVSRRNDPDVTVIDNPQATESAPMVRNGNRWRVAAVDERNDRIAAVRLDDGVGAVFRGDYVREHINLGYAVTVHSAQGVTADTSHAILGENSTRNLLYVAMTRGRHTNTAHLYERTVENLPSLESVPLARGNSTEAAQLVRSLTARDDTPQTAHQIASQANLAAMPAIVAGFVSCRTDAIESRREAFGSWKAAIAQQNQGQDLARDRGISLSRGSDNGLDL</sequence>
<dbReference type="Proteomes" id="UP000193564">
    <property type="component" value="Unassembled WGS sequence"/>
</dbReference>
<reference evidence="2 3" key="1">
    <citation type="submission" date="2016-01" db="EMBL/GenBank/DDBJ databases">
        <title>The new phylogeny of the genus Mycobacterium.</title>
        <authorList>
            <person name="Tarcisio F."/>
            <person name="Conor M."/>
            <person name="Antonella G."/>
            <person name="Elisabetta G."/>
            <person name="Giulia F.S."/>
            <person name="Sara T."/>
            <person name="Anna F."/>
            <person name="Clotilde B."/>
            <person name="Roberto B."/>
            <person name="Veronica D.S."/>
            <person name="Fabio R."/>
            <person name="Monica P."/>
            <person name="Olivier J."/>
            <person name="Enrico T."/>
            <person name="Nicola S."/>
        </authorList>
    </citation>
    <scope>NUCLEOTIDE SEQUENCE [LARGE SCALE GENOMIC DNA]</scope>
    <source>
        <strain evidence="2 3">DSM 44339</strain>
    </source>
</reference>
<proteinExistence type="predicted"/>